<protein>
    <submittedName>
        <fullName evidence="2">Uncharacterized protein</fullName>
    </submittedName>
</protein>
<keyword evidence="1" id="KW-0812">Transmembrane</keyword>
<evidence type="ECO:0000313" key="2">
    <source>
        <dbReference type="EMBL" id="RMX61891.1"/>
    </source>
</evidence>
<evidence type="ECO:0000313" key="3">
    <source>
        <dbReference type="Proteomes" id="UP000004703"/>
    </source>
</evidence>
<dbReference type="Proteomes" id="UP000004703">
    <property type="component" value="Chromosome"/>
</dbReference>
<feature type="transmembrane region" description="Helical" evidence="1">
    <location>
        <begin position="16"/>
        <end position="39"/>
    </location>
</feature>
<reference evidence="2 3" key="1">
    <citation type="submission" date="2008-01" db="EMBL/GenBank/DDBJ databases">
        <authorList>
            <person name="Wagner-Dobler I."/>
            <person name="Ferriera S."/>
            <person name="Johnson J."/>
            <person name="Kravitz S."/>
            <person name="Beeson K."/>
            <person name="Sutton G."/>
            <person name="Rogers Y.-H."/>
            <person name="Friedman R."/>
            <person name="Frazier M."/>
            <person name="Venter J.C."/>
        </authorList>
    </citation>
    <scope>NUCLEOTIDE SEQUENCE [LARGE SCALE GENOMIC DNA]</scope>
    <source>
        <strain evidence="3">DSM 17067 / NCIMB 14079 / DFL-11</strain>
    </source>
</reference>
<gene>
    <name evidence="2" type="ORF">SADFL11_00049500</name>
</gene>
<comment type="caution">
    <text evidence="2">The sequence shown here is derived from an EMBL/GenBank/DDBJ whole genome shotgun (WGS) entry which is preliminary data.</text>
</comment>
<proteinExistence type="predicted"/>
<keyword evidence="1" id="KW-0472">Membrane</keyword>
<evidence type="ECO:0000256" key="1">
    <source>
        <dbReference type="SAM" id="Phobius"/>
    </source>
</evidence>
<accession>A0A5E8UXV0</accession>
<sequence length="126" mass="14291">MNRELNRLIWKDRAKTIAAVIGVLLAVIAFFMLIFSLMFPVSLRDTEKVEGVVIHHSKHQSNMGPGAVILRIRLVDGQEVSVTTKRKRTPKIGDRIQLSQHKNIWGHSFYMISRVLRASSAKTAIE</sequence>
<reference evidence="2 3" key="2">
    <citation type="submission" date="2013-04" db="EMBL/GenBank/DDBJ databases">
        <authorList>
            <person name="Fiebig A."/>
            <person name="Pradella S."/>
            <person name="Wagner-Doebler I."/>
        </authorList>
    </citation>
    <scope>NUCLEOTIDE SEQUENCE [LARGE SCALE GENOMIC DNA]</scope>
    <source>
        <strain evidence="3">DSM 17067 / NCIMB 14079 / DFL-11</strain>
    </source>
</reference>
<dbReference type="EMBL" id="ACCU02000003">
    <property type="protein sequence ID" value="RMX61891.1"/>
    <property type="molecule type" value="Genomic_DNA"/>
</dbReference>
<keyword evidence="1" id="KW-1133">Transmembrane helix</keyword>
<dbReference type="AlphaFoldDB" id="A0A5E8UXV0"/>
<name>A0A5E8UXV0_ROSAD</name>
<organism evidence="2 3">
    <name type="scientific">Roseibium alexandrii (strain DSM 17067 / NCIMB 14079 / DFL-11)</name>
    <name type="common">Labrenzia alexandrii</name>
    <dbReference type="NCBI Taxonomy" id="244592"/>
    <lineage>
        <taxon>Bacteria</taxon>
        <taxon>Pseudomonadati</taxon>
        <taxon>Pseudomonadota</taxon>
        <taxon>Alphaproteobacteria</taxon>
        <taxon>Hyphomicrobiales</taxon>
        <taxon>Stappiaceae</taxon>
        <taxon>Roseibium</taxon>
    </lineage>
</organism>